<sequence>MKLIKLGLLAGSILFTSLSYADMFAPSAYCTKPSKPYKFNNEWEVQQYLDSVNRYKRCISDFVEKQNRESQNHQETASKAIDEWNRFVKMELQ</sequence>
<dbReference type="AlphaFoldDB" id="A0A0W8H213"/>
<gene>
    <name evidence="1" type="ORF">EGT73_19060</name>
</gene>
<evidence type="ECO:0000313" key="2">
    <source>
        <dbReference type="Proteomes" id="UP000277537"/>
    </source>
</evidence>
<comment type="caution">
    <text evidence="1">The sequence shown here is derived from an EMBL/GenBank/DDBJ whole genome shotgun (WGS) entry which is preliminary data.</text>
</comment>
<accession>A0A0W8H213</accession>
<dbReference type="Proteomes" id="UP000277537">
    <property type="component" value="Unassembled WGS sequence"/>
</dbReference>
<reference evidence="1 2" key="1">
    <citation type="submission" date="2018-10" db="EMBL/GenBank/DDBJ databases">
        <title>Transmission dynamics of multidrug resistant bacteria on intensive care unit surfaces.</title>
        <authorList>
            <person name="D'Souza A.W."/>
            <person name="Potter R.F."/>
            <person name="Wallace M."/>
            <person name="Shupe A."/>
            <person name="Patel S."/>
            <person name="Sun S."/>
            <person name="Gul D."/>
            <person name="Kwon J.H."/>
            <person name="Andleeb S."/>
            <person name="Burnham C.-A.D."/>
            <person name="Dantas G."/>
        </authorList>
    </citation>
    <scope>NUCLEOTIDE SEQUENCE [LARGE SCALE GENOMIC DNA]</scope>
    <source>
        <strain evidence="1 2">AJ_385</strain>
    </source>
</reference>
<protein>
    <submittedName>
        <fullName evidence="1">Uncharacterized protein</fullName>
    </submittedName>
</protein>
<dbReference type="RefSeq" id="WP_058869456.1">
    <property type="nucleotide sequence ID" value="NZ_CANLDV010000017.1"/>
</dbReference>
<dbReference type="EMBL" id="RHXE01000117">
    <property type="protein sequence ID" value="RSE14683.1"/>
    <property type="molecule type" value="Genomic_DNA"/>
</dbReference>
<evidence type="ECO:0000313" key="1">
    <source>
        <dbReference type="EMBL" id="RSE14683.1"/>
    </source>
</evidence>
<name>A0A0W8H213_ACIJO</name>
<proteinExistence type="predicted"/>
<organism evidence="1 2">
    <name type="scientific">Acinetobacter johnsonii</name>
    <dbReference type="NCBI Taxonomy" id="40214"/>
    <lineage>
        <taxon>Bacteria</taxon>
        <taxon>Pseudomonadati</taxon>
        <taxon>Pseudomonadota</taxon>
        <taxon>Gammaproteobacteria</taxon>
        <taxon>Moraxellales</taxon>
        <taxon>Moraxellaceae</taxon>
        <taxon>Acinetobacter</taxon>
    </lineage>
</organism>